<gene>
    <name evidence="1" type="ORF">V6N11_052958</name>
</gene>
<organism evidence="1 2">
    <name type="scientific">Hibiscus sabdariffa</name>
    <name type="common">roselle</name>
    <dbReference type="NCBI Taxonomy" id="183260"/>
    <lineage>
        <taxon>Eukaryota</taxon>
        <taxon>Viridiplantae</taxon>
        <taxon>Streptophyta</taxon>
        <taxon>Embryophyta</taxon>
        <taxon>Tracheophyta</taxon>
        <taxon>Spermatophyta</taxon>
        <taxon>Magnoliopsida</taxon>
        <taxon>eudicotyledons</taxon>
        <taxon>Gunneridae</taxon>
        <taxon>Pentapetalae</taxon>
        <taxon>rosids</taxon>
        <taxon>malvids</taxon>
        <taxon>Malvales</taxon>
        <taxon>Malvaceae</taxon>
        <taxon>Malvoideae</taxon>
        <taxon>Hibiscus</taxon>
    </lineage>
</organism>
<proteinExistence type="predicted"/>
<dbReference type="Proteomes" id="UP001396334">
    <property type="component" value="Unassembled WGS sequence"/>
</dbReference>
<protein>
    <submittedName>
        <fullName evidence="1">Uncharacterized protein</fullName>
    </submittedName>
</protein>
<sequence>MVFVSKERKWEGFDAGKWKVREQPDSRIDLASQVNNIRYDYERGSTSHRTVHCHWGFVVGVAKPLARLRLGASSAITQFPSTFLGFRLKTRRN</sequence>
<reference evidence="1 2" key="1">
    <citation type="journal article" date="2024" name="G3 (Bethesda)">
        <title>Genome assembly of Hibiscus sabdariffa L. provides insights into metabolisms of medicinal natural products.</title>
        <authorList>
            <person name="Kim T."/>
        </authorList>
    </citation>
    <scope>NUCLEOTIDE SEQUENCE [LARGE SCALE GENOMIC DNA]</scope>
    <source>
        <strain evidence="1">TK-2024</strain>
        <tissue evidence="1">Old leaves</tissue>
    </source>
</reference>
<keyword evidence="2" id="KW-1185">Reference proteome</keyword>
<name>A0ABR2UBK4_9ROSI</name>
<evidence type="ECO:0000313" key="2">
    <source>
        <dbReference type="Proteomes" id="UP001396334"/>
    </source>
</evidence>
<comment type="caution">
    <text evidence="1">The sequence shown here is derived from an EMBL/GenBank/DDBJ whole genome shotgun (WGS) entry which is preliminary data.</text>
</comment>
<evidence type="ECO:0000313" key="1">
    <source>
        <dbReference type="EMBL" id="KAK9047100.1"/>
    </source>
</evidence>
<accession>A0ABR2UBK4</accession>
<dbReference type="EMBL" id="JBBPBN010000001">
    <property type="protein sequence ID" value="KAK9047100.1"/>
    <property type="molecule type" value="Genomic_DNA"/>
</dbReference>